<gene>
    <name evidence="8" type="ORF">LSTR_LSTR002100</name>
</gene>
<dbReference type="InterPro" id="IPR019844">
    <property type="entry name" value="CSD_CS"/>
</dbReference>
<dbReference type="PANTHER" id="PTHR12913:SF1">
    <property type="entry name" value="COLD SHOCK DOMAIN-CONTAINING PROTEIN E1"/>
    <property type="match status" value="1"/>
</dbReference>
<feature type="compositionally biased region" description="Low complexity" evidence="6">
    <location>
        <begin position="60"/>
        <end position="91"/>
    </location>
</feature>
<dbReference type="SMR" id="A0A482XQS7"/>
<dbReference type="PANTHER" id="PTHR12913">
    <property type="entry name" value="UNR PROTEIN N-RAS UPSTREAM GENE PROTEIN"/>
    <property type="match status" value="1"/>
</dbReference>
<dbReference type="CDD" id="cd04458">
    <property type="entry name" value="CSP_CDS"/>
    <property type="match status" value="2"/>
</dbReference>
<evidence type="ECO:0000256" key="2">
    <source>
        <dbReference type="ARBA" id="ARBA00022490"/>
    </source>
</evidence>
<dbReference type="AlphaFoldDB" id="A0A482XQS7"/>
<evidence type="ECO:0000313" key="8">
    <source>
        <dbReference type="EMBL" id="RZF48034.1"/>
    </source>
</evidence>
<comment type="similarity">
    <text evidence="5">Belongs to the UNR family.</text>
</comment>
<dbReference type="EMBL" id="QKKF02002849">
    <property type="protein sequence ID" value="RZF48034.1"/>
    <property type="molecule type" value="Genomic_DNA"/>
</dbReference>
<feature type="compositionally biased region" description="Basic and acidic residues" evidence="6">
    <location>
        <begin position="420"/>
        <end position="443"/>
    </location>
</feature>
<dbReference type="PROSITE" id="PS51857">
    <property type="entry name" value="CSD_2"/>
    <property type="match status" value="2"/>
</dbReference>
<keyword evidence="4" id="KW-0694">RNA-binding</keyword>
<accession>A0A482XQS7</accession>
<dbReference type="Pfam" id="PF23456">
    <property type="entry name" value="CSDE1"/>
    <property type="match status" value="1"/>
</dbReference>
<keyword evidence="2" id="KW-0963">Cytoplasm</keyword>
<dbReference type="PROSITE" id="PS00352">
    <property type="entry name" value="CSD_1"/>
    <property type="match status" value="1"/>
</dbReference>
<feature type="compositionally biased region" description="Low complexity" evidence="6">
    <location>
        <begin position="128"/>
        <end position="154"/>
    </location>
</feature>
<dbReference type="InterPro" id="IPR002059">
    <property type="entry name" value="CSP_DNA-bd"/>
</dbReference>
<dbReference type="SMART" id="SM00357">
    <property type="entry name" value="CSP"/>
    <property type="match status" value="2"/>
</dbReference>
<evidence type="ECO:0000256" key="6">
    <source>
        <dbReference type="SAM" id="MobiDB-lite"/>
    </source>
</evidence>
<evidence type="ECO:0000259" key="7">
    <source>
        <dbReference type="PROSITE" id="PS51857"/>
    </source>
</evidence>
<evidence type="ECO:0000256" key="3">
    <source>
        <dbReference type="ARBA" id="ARBA00022737"/>
    </source>
</evidence>
<name>A0A482XQS7_LAOST</name>
<feature type="domain" description="CSD" evidence="7">
    <location>
        <begin position="315"/>
        <end position="376"/>
    </location>
</feature>
<evidence type="ECO:0000256" key="5">
    <source>
        <dbReference type="ARBA" id="ARBA00044751"/>
    </source>
</evidence>
<evidence type="ECO:0000313" key="9">
    <source>
        <dbReference type="Proteomes" id="UP000291343"/>
    </source>
</evidence>
<protein>
    <recommendedName>
        <fullName evidence="7">CSD domain-containing protein</fullName>
    </recommendedName>
</protein>
<feature type="domain" description="CSD" evidence="7">
    <location>
        <begin position="161"/>
        <end position="225"/>
    </location>
</feature>
<dbReference type="SUPFAM" id="SSF50249">
    <property type="entry name" value="Nucleic acid-binding proteins"/>
    <property type="match status" value="2"/>
</dbReference>
<feature type="region of interest" description="Disordered" evidence="6">
    <location>
        <begin position="121"/>
        <end position="159"/>
    </location>
</feature>
<dbReference type="InterPro" id="IPR012340">
    <property type="entry name" value="NA-bd_OB-fold"/>
</dbReference>
<feature type="region of interest" description="Disordered" evidence="6">
    <location>
        <begin position="1"/>
        <end position="91"/>
    </location>
</feature>
<dbReference type="STRING" id="195883.A0A482XQS7"/>
<dbReference type="GO" id="GO:0003723">
    <property type="term" value="F:RNA binding"/>
    <property type="evidence" value="ECO:0007669"/>
    <property type="project" value="UniProtKB-KW"/>
</dbReference>
<feature type="compositionally biased region" description="Low complexity" evidence="6">
    <location>
        <begin position="32"/>
        <end position="53"/>
    </location>
</feature>
<dbReference type="GO" id="GO:0005737">
    <property type="term" value="C:cytoplasm"/>
    <property type="evidence" value="ECO:0007669"/>
    <property type="project" value="UniProtKB-SubCell"/>
</dbReference>
<keyword evidence="3" id="KW-0677">Repeat</keyword>
<dbReference type="Gene3D" id="2.40.50.140">
    <property type="entry name" value="Nucleic acid-binding proteins"/>
    <property type="match status" value="3"/>
</dbReference>
<evidence type="ECO:0000256" key="1">
    <source>
        <dbReference type="ARBA" id="ARBA00004496"/>
    </source>
</evidence>
<sequence length="443" mass="49551">MSNNPQWKKFQPPPDMNTDTSSIIDYKSMTLQNNSCSSPSSNNYHHSQQQQQHHMLHRNSSSSSYQSPPTSNMKDMYSSSNSPSNNYSTSSNYNVYSPSSANNSRNFPPITTFNPDVNDIFNGHDTMSSSPLNNSFSNDSSSNNANASNYNDSSQGNQGTRETGIIEKLLHSYGFIQCCDRQARLFFHFSQFSGKIDHLKIGDPVEFEMTYDRRTGKPIASTVTKIAPDVVLSEERVTGTVTTELRSEGSGGDTQGRISYENRGECFFLPYNKDDVEGNVTLRAGDKVSFQIATNHRGNLGASHVRLENPAHPVKYQGVVCSMKESFGFIERADVVKEIFFHFSETNTKEEMQLGDDVEFIIQTRNGKEVACNIIKLPQGSVVFEDVANDIVKGQVLKPLERGNQARHQNDPLPGKIRYRAPDHSEKEISFGDKDQRGDFQIA</sequence>
<feature type="region of interest" description="Disordered" evidence="6">
    <location>
        <begin position="402"/>
        <end position="443"/>
    </location>
</feature>
<keyword evidence="9" id="KW-1185">Reference proteome</keyword>
<organism evidence="8 9">
    <name type="scientific">Laodelphax striatellus</name>
    <name type="common">Small brown planthopper</name>
    <name type="synonym">Delphax striatella</name>
    <dbReference type="NCBI Taxonomy" id="195883"/>
    <lineage>
        <taxon>Eukaryota</taxon>
        <taxon>Metazoa</taxon>
        <taxon>Ecdysozoa</taxon>
        <taxon>Arthropoda</taxon>
        <taxon>Hexapoda</taxon>
        <taxon>Insecta</taxon>
        <taxon>Pterygota</taxon>
        <taxon>Neoptera</taxon>
        <taxon>Paraneoptera</taxon>
        <taxon>Hemiptera</taxon>
        <taxon>Auchenorrhyncha</taxon>
        <taxon>Fulgoroidea</taxon>
        <taxon>Delphacidae</taxon>
        <taxon>Criomorphinae</taxon>
        <taxon>Laodelphax</taxon>
    </lineage>
</organism>
<evidence type="ECO:0000256" key="4">
    <source>
        <dbReference type="ARBA" id="ARBA00022884"/>
    </source>
</evidence>
<comment type="subcellular location">
    <subcellularLocation>
        <location evidence="1">Cytoplasm</location>
    </subcellularLocation>
</comment>
<dbReference type="InterPro" id="IPR011129">
    <property type="entry name" value="CSD"/>
</dbReference>
<proteinExistence type="inferred from homology"/>
<reference evidence="8 9" key="1">
    <citation type="journal article" date="2017" name="Gigascience">
        <title>Genome sequence of the small brown planthopper, Laodelphax striatellus.</title>
        <authorList>
            <person name="Zhu J."/>
            <person name="Jiang F."/>
            <person name="Wang X."/>
            <person name="Yang P."/>
            <person name="Bao Y."/>
            <person name="Zhao W."/>
            <person name="Wang W."/>
            <person name="Lu H."/>
            <person name="Wang Q."/>
            <person name="Cui N."/>
            <person name="Li J."/>
            <person name="Chen X."/>
            <person name="Luo L."/>
            <person name="Yu J."/>
            <person name="Kang L."/>
            <person name="Cui F."/>
        </authorList>
    </citation>
    <scope>NUCLEOTIDE SEQUENCE [LARGE SCALE GENOMIC DNA]</scope>
    <source>
        <strain evidence="8">Lst14</strain>
    </source>
</reference>
<dbReference type="InParanoid" id="A0A482XQS7"/>
<dbReference type="Proteomes" id="UP000291343">
    <property type="component" value="Unassembled WGS sequence"/>
</dbReference>
<dbReference type="OrthoDB" id="6624177at2759"/>
<dbReference type="Pfam" id="PF00313">
    <property type="entry name" value="CSD"/>
    <property type="match status" value="2"/>
</dbReference>
<comment type="caution">
    <text evidence="8">The sequence shown here is derived from an EMBL/GenBank/DDBJ whole genome shotgun (WGS) entry which is preliminary data.</text>
</comment>
<dbReference type="InterPro" id="IPR056400">
    <property type="entry name" value="CSDE1"/>
</dbReference>